<keyword evidence="2" id="KW-0812">Transmembrane</keyword>
<proteinExistence type="predicted"/>
<feature type="transmembrane region" description="Helical" evidence="2">
    <location>
        <begin position="83"/>
        <end position="104"/>
    </location>
</feature>
<evidence type="ECO:0000313" key="3">
    <source>
        <dbReference type="Proteomes" id="UP000887565"/>
    </source>
</evidence>
<evidence type="ECO:0000256" key="2">
    <source>
        <dbReference type="SAM" id="Phobius"/>
    </source>
</evidence>
<evidence type="ECO:0000313" key="4">
    <source>
        <dbReference type="WBParaSite" id="nRc.2.0.1.t18899-RA"/>
    </source>
</evidence>
<keyword evidence="2" id="KW-0472">Membrane</keyword>
<evidence type="ECO:0000256" key="1">
    <source>
        <dbReference type="SAM" id="MobiDB-lite"/>
    </source>
</evidence>
<feature type="region of interest" description="Disordered" evidence="1">
    <location>
        <begin position="221"/>
        <end position="274"/>
    </location>
</feature>
<keyword evidence="3" id="KW-1185">Reference proteome</keyword>
<dbReference type="AlphaFoldDB" id="A0A915IYJ3"/>
<reference evidence="4" key="1">
    <citation type="submission" date="2022-11" db="UniProtKB">
        <authorList>
            <consortium name="WormBaseParasite"/>
        </authorList>
    </citation>
    <scope>IDENTIFICATION</scope>
</reference>
<keyword evidence="2" id="KW-1133">Transmembrane helix</keyword>
<accession>A0A915IYJ3</accession>
<name>A0A915IYJ3_ROMCU</name>
<sequence>MSTYAVCELPFPTERNAIDGTQPIDRKIFVRFRWRTFVVQILFDRKTNYLWCKKLTSQSPFTKTCQSHVRRQKMSVNVNSQKLQPIVMIAAIEFSVFVLLFFTISSNSPEAVYLMKEGDSGLRAAYPNDWPILNDIANEKMQSEYDKADDTFLKFLTQILALLAIVEGAEIWNPDKCDKGCRSDANCPAKNSECQFFDPNSKCGLCQCQSGYQPKGNRCVDTGGGDDAGPPPAKSNKKRYVSSDNTQVNDDTDDDRDINVNVHDDDQYDDQDDNDIDDQRCSYARIIYTCLFRRNGTECNRHNHTERTGNFRSVPFGSVEDYSLENCSYSFRSKVDFQAERSSCWQSVPFRSVEKGKYK</sequence>
<dbReference type="WBParaSite" id="nRc.2.0.1.t18899-RA">
    <property type="protein sequence ID" value="nRc.2.0.1.t18899-RA"/>
    <property type="gene ID" value="nRc.2.0.1.g18899"/>
</dbReference>
<protein>
    <submittedName>
        <fullName evidence="4">Uncharacterized protein</fullName>
    </submittedName>
</protein>
<dbReference type="Proteomes" id="UP000887565">
    <property type="component" value="Unplaced"/>
</dbReference>
<organism evidence="3 4">
    <name type="scientific">Romanomermis culicivorax</name>
    <name type="common">Nematode worm</name>
    <dbReference type="NCBI Taxonomy" id="13658"/>
    <lineage>
        <taxon>Eukaryota</taxon>
        <taxon>Metazoa</taxon>
        <taxon>Ecdysozoa</taxon>
        <taxon>Nematoda</taxon>
        <taxon>Enoplea</taxon>
        <taxon>Dorylaimia</taxon>
        <taxon>Mermithida</taxon>
        <taxon>Mermithoidea</taxon>
        <taxon>Mermithidae</taxon>
        <taxon>Romanomermis</taxon>
    </lineage>
</organism>